<dbReference type="Pfam" id="PF03171">
    <property type="entry name" value="2OG-FeII_Oxy"/>
    <property type="match status" value="1"/>
</dbReference>
<dbReference type="InterPro" id="IPR044861">
    <property type="entry name" value="IPNS-like_FE2OG_OXY"/>
</dbReference>
<accession>A0A382BBH7</accession>
<organism evidence="2">
    <name type="scientific">marine metagenome</name>
    <dbReference type="NCBI Taxonomy" id="408172"/>
    <lineage>
        <taxon>unclassified sequences</taxon>
        <taxon>metagenomes</taxon>
        <taxon>ecological metagenomes</taxon>
    </lineage>
</organism>
<dbReference type="AlphaFoldDB" id="A0A382BBH7"/>
<gene>
    <name evidence="2" type="ORF">METZ01_LOCUS163833</name>
</gene>
<dbReference type="InterPro" id="IPR027443">
    <property type="entry name" value="IPNS-like_sf"/>
</dbReference>
<evidence type="ECO:0000259" key="1">
    <source>
        <dbReference type="Pfam" id="PF03171"/>
    </source>
</evidence>
<dbReference type="SUPFAM" id="SSF51197">
    <property type="entry name" value="Clavaminate synthase-like"/>
    <property type="match status" value="1"/>
</dbReference>
<reference evidence="2" key="1">
    <citation type="submission" date="2018-05" db="EMBL/GenBank/DDBJ databases">
        <authorList>
            <person name="Lanie J.A."/>
            <person name="Ng W.-L."/>
            <person name="Kazmierczak K.M."/>
            <person name="Andrzejewski T.M."/>
            <person name="Davidsen T.M."/>
            <person name="Wayne K.J."/>
            <person name="Tettelin H."/>
            <person name="Glass J.I."/>
            <person name="Rusch D."/>
            <person name="Podicherti R."/>
            <person name="Tsui H.-C.T."/>
            <person name="Winkler M.E."/>
        </authorList>
    </citation>
    <scope>NUCLEOTIDE SEQUENCE</scope>
</reference>
<evidence type="ECO:0000313" key="2">
    <source>
        <dbReference type="EMBL" id="SVB10979.1"/>
    </source>
</evidence>
<dbReference type="EMBL" id="UINC01028996">
    <property type="protein sequence ID" value="SVB10979.1"/>
    <property type="molecule type" value="Genomic_DNA"/>
</dbReference>
<protein>
    <recommendedName>
        <fullName evidence="1">Isopenicillin N synthase-like Fe(2+) 2OG dioxygenase domain-containing protein</fullName>
    </recommendedName>
</protein>
<proteinExistence type="predicted"/>
<sequence length="90" mass="10772">MLQRWSNDTLRSTNHRVVNTNLTNSRYSMPYFVDPGRDVMIENITNRPPLYQPINAYDYLKWRLAQSYLDDKYQVNEKVGIEGKKYIPKE</sequence>
<name>A0A382BBH7_9ZZZZ</name>
<dbReference type="Gene3D" id="2.60.120.330">
    <property type="entry name" value="B-lactam Antibiotic, Isopenicillin N Synthase, Chain"/>
    <property type="match status" value="1"/>
</dbReference>
<feature type="domain" description="Isopenicillin N synthase-like Fe(2+) 2OG dioxygenase" evidence="1">
    <location>
        <begin position="2"/>
        <end position="35"/>
    </location>
</feature>